<gene>
    <name evidence="2" type="ORF">BJ322DRAFT_1078032</name>
</gene>
<evidence type="ECO:0000313" key="3">
    <source>
        <dbReference type="Proteomes" id="UP000736335"/>
    </source>
</evidence>
<comment type="caution">
    <text evidence="2">The sequence shown here is derived from an EMBL/GenBank/DDBJ whole genome shotgun (WGS) entry which is preliminary data.</text>
</comment>
<sequence length="101" mass="11061">MLSGILFSISLSIVSPFYPHIALGCHHRTKSTVPSNSRGRPKHCRCHCDSCRARPSGLPEGHCISYPIILPSSLVCLQSIFRSAHLAPRPHSHPLTLGSIR</sequence>
<name>A0A9P6H8S9_9AGAM</name>
<dbReference type="EMBL" id="WIUZ02000013">
    <property type="protein sequence ID" value="KAF9781751.1"/>
    <property type="molecule type" value="Genomic_DNA"/>
</dbReference>
<evidence type="ECO:0008006" key="4">
    <source>
        <dbReference type="Google" id="ProtNLM"/>
    </source>
</evidence>
<reference evidence="2" key="1">
    <citation type="journal article" date="2020" name="Nat. Commun.">
        <title>Large-scale genome sequencing of mycorrhizal fungi provides insights into the early evolution of symbiotic traits.</title>
        <authorList>
            <person name="Miyauchi S."/>
            <person name="Kiss E."/>
            <person name="Kuo A."/>
            <person name="Drula E."/>
            <person name="Kohler A."/>
            <person name="Sanchez-Garcia M."/>
            <person name="Morin E."/>
            <person name="Andreopoulos B."/>
            <person name="Barry K.W."/>
            <person name="Bonito G."/>
            <person name="Buee M."/>
            <person name="Carver A."/>
            <person name="Chen C."/>
            <person name="Cichocki N."/>
            <person name="Clum A."/>
            <person name="Culley D."/>
            <person name="Crous P.W."/>
            <person name="Fauchery L."/>
            <person name="Girlanda M."/>
            <person name="Hayes R.D."/>
            <person name="Keri Z."/>
            <person name="LaButti K."/>
            <person name="Lipzen A."/>
            <person name="Lombard V."/>
            <person name="Magnuson J."/>
            <person name="Maillard F."/>
            <person name="Murat C."/>
            <person name="Nolan M."/>
            <person name="Ohm R.A."/>
            <person name="Pangilinan J."/>
            <person name="Pereira M.F."/>
            <person name="Perotto S."/>
            <person name="Peter M."/>
            <person name="Pfister S."/>
            <person name="Riley R."/>
            <person name="Sitrit Y."/>
            <person name="Stielow J.B."/>
            <person name="Szollosi G."/>
            <person name="Zifcakova L."/>
            <person name="Stursova M."/>
            <person name="Spatafora J.W."/>
            <person name="Tedersoo L."/>
            <person name="Vaario L.M."/>
            <person name="Yamada A."/>
            <person name="Yan M."/>
            <person name="Wang P."/>
            <person name="Xu J."/>
            <person name="Bruns T."/>
            <person name="Baldrian P."/>
            <person name="Vilgalys R."/>
            <person name="Dunand C."/>
            <person name="Henrissat B."/>
            <person name="Grigoriev I.V."/>
            <person name="Hibbett D."/>
            <person name="Nagy L.G."/>
            <person name="Martin F.M."/>
        </authorList>
    </citation>
    <scope>NUCLEOTIDE SEQUENCE</scope>
    <source>
        <strain evidence="2">UH-Tt-Lm1</strain>
    </source>
</reference>
<feature type="chain" id="PRO_5040209768" description="Secreted protein" evidence="1">
    <location>
        <begin position="17"/>
        <end position="101"/>
    </location>
</feature>
<dbReference type="Proteomes" id="UP000736335">
    <property type="component" value="Unassembled WGS sequence"/>
</dbReference>
<dbReference type="AlphaFoldDB" id="A0A9P6H8S9"/>
<evidence type="ECO:0000313" key="2">
    <source>
        <dbReference type="EMBL" id="KAF9781751.1"/>
    </source>
</evidence>
<keyword evidence="1" id="KW-0732">Signal</keyword>
<protein>
    <recommendedName>
        <fullName evidence="4">Secreted protein</fullName>
    </recommendedName>
</protein>
<keyword evidence="3" id="KW-1185">Reference proteome</keyword>
<accession>A0A9P6H8S9</accession>
<proteinExistence type="predicted"/>
<feature type="signal peptide" evidence="1">
    <location>
        <begin position="1"/>
        <end position="16"/>
    </location>
</feature>
<reference evidence="2" key="2">
    <citation type="submission" date="2020-11" db="EMBL/GenBank/DDBJ databases">
        <authorList>
            <consortium name="DOE Joint Genome Institute"/>
            <person name="Kuo A."/>
            <person name="Miyauchi S."/>
            <person name="Kiss E."/>
            <person name="Drula E."/>
            <person name="Kohler A."/>
            <person name="Sanchez-Garcia M."/>
            <person name="Andreopoulos B."/>
            <person name="Barry K.W."/>
            <person name="Bonito G."/>
            <person name="Buee M."/>
            <person name="Carver A."/>
            <person name="Chen C."/>
            <person name="Cichocki N."/>
            <person name="Clum A."/>
            <person name="Culley D."/>
            <person name="Crous P.W."/>
            <person name="Fauchery L."/>
            <person name="Girlanda M."/>
            <person name="Hayes R."/>
            <person name="Keri Z."/>
            <person name="Labutti K."/>
            <person name="Lipzen A."/>
            <person name="Lombard V."/>
            <person name="Magnuson J."/>
            <person name="Maillard F."/>
            <person name="Morin E."/>
            <person name="Murat C."/>
            <person name="Nolan M."/>
            <person name="Ohm R."/>
            <person name="Pangilinan J."/>
            <person name="Pereira M."/>
            <person name="Perotto S."/>
            <person name="Peter M."/>
            <person name="Riley R."/>
            <person name="Sitrit Y."/>
            <person name="Stielow B."/>
            <person name="Szollosi G."/>
            <person name="Zifcakova L."/>
            <person name="Stursova M."/>
            <person name="Spatafora J.W."/>
            <person name="Tedersoo L."/>
            <person name="Vaario L.-M."/>
            <person name="Yamada A."/>
            <person name="Yan M."/>
            <person name="Wang P."/>
            <person name="Xu J."/>
            <person name="Bruns T."/>
            <person name="Baldrian P."/>
            <person name="Vilgalys R."/>
            <person name="Henrissat B."/>
            <person name="Grigoriev I.V."/>
            <person name="Hibbett D."/>
            <person name="Nagy L.G."/>
            <person name="Martin F.M."/>
        </authorList>
    </citation>
    <scope>NUCLEOTIDE SEQUENCE</scope>
    <source>
        <strain evidence="2">UH-Tt-Lm1</strain>
    </source>
</reference>
<evidence type="ECO:0000256" key="1">
    <source>
        <dbReference type="SAM" id="SignalP"/>
    </source>
</evidence>
<organism evidence="2 3">
    <name type="scientific">Thelephora terrestris</name>
    <dbReference type="NCBI Taxonomy" id="56493"/>
    <lineage>
        <taxon>Eukaryota</taxon>
        <taxon>Fungi</taxon>
        <taxon>Dikarya</taxon>
        <taxon>Basidiomycota</taxon>
        <taxon>Agaricomycotina</taxon>
        <taxon>Agaricomycetes</taxon>
        <taxon>Thelephorales</taxon>
        <taxon>Thelephoraceae</taxon>
        <taxon>Thelephora</taxon>
    </lineage>
</organism>